<dbReference type="AlphaFoldDB" id="A0A2T8JEK3"/>
<dbReference type="EMBL" id="CM008049">
    <property type="protein sequence ID" value="PVH48352.1"/>
    <property type="molecule type" value="Genomic_DNA"/>
</dbReference>
<dbReference type="PRINTS" id="PR00050">
    <property type="entry name" value="COLDSHOCK"/>
</dbReference>
<dbReference type="InterPro" id="IPR012340">
    <property type="entry name" value="NA-bd_OB-fold"/>
</dbReference>
<dbReference type="CDD" id="cd04458">
    <property type="entry name" value="CSP_CDS"/>
    <property type="match status" value="1"/>
</dbReference>
<sequence>MAAERAKGTVKWFNGTKGFGFISPNDGGQDLFVHHSSVKADGYPNLKDGDAVEFTVGADSDGRAKAIDVSAPGGGALAGGERPDSGYGGRGGGGYGGGGDRGYGGGGDRGYGGGGGDRGYGGGGGYGGGYGGGGDRGYGGGGGGGRGCYKCGEEGHMARDCSNGGGGGYGGGGGGGYGGGRGGGCYNCGEEGHISRECPNKRR</sequence>
<dbReference type="PANTHER" id="PTHR46565:SF21">
    <property type="match status" value="1"/>
</dbReference>
<dbReference type="InterPro" id="IPR036875">
    <property type="entry name" value="Znf_CCHC_sf"/>
</dbReference>
<dbReference type="InterPro" id="IPR011129">
    <property type="entry name" value="CSD"/>
</dbReference>
<dbReference type="InterPro" id="IPR001878">
    <property type="entry name" value="Znf_CCHC"/>
</dbReference>
<dbReference type="Pfam" id="PF00313">
    <property type="entry name" value="CSD"/>
    <property type="match status" value="1"/>
</dbReference>
<feature type="region of interest" description="Disordered" evidence="2">
    <location>
        <begin position="74"/>
        <end position="93"/>
    </location>
</feature>
<keyword evidence="1" id="KW-0863">Zinc-finger</keyword>
<dbReference type="SUPFAM" id="SSF57756">
    <property type="entry name" value="Retrovirus zinc finger-like domains"/>
    <property type="match status" value="1"/>
</dbReference>
<evidence type="ECO:0000256" key="1">
    <source>
        <dbReference type="PROSITE-ProRule" id="PRU00047"/>
    </source>
</evidence>
<evidence type="ECO:0000259" key="3">
    <source>
        <dbReference type="PROSITE" id="PS50158"/>
    </source>
</evidence>
<dbReference type="InterPro" id="IPR002059">
    <property type="entry name" value="CSP_DNA-bd"/>
</dbReference>
<evidence type="ECO:0000259" key="4">
    <source>
        <dbReference type="PROSITE" id="PS51857"/>
    </source>
</evidence>
<reference evidence="5" key="1">
    <citation type="submission" date="2018-04" db="EMBL/GenBank/DDBJ databases">
        <title>WGS assembly of Panicum hallii.</title>
        <authorList>
            <person name="Lovell J."/>
            <person name="Jenkins J."/>
            <person name="Lowry D."/>
            <person name="Mamidi S."/>
            <person name="Sreedasyam A."/>
            <person name="Weng X."/>
            <person name="Barry K."/>
            <person name="Bonette J."/>
            <person name="Campitelli B."/>
            <person name="Daum C."/>
            <person name="Gordon S."/>
            <person name="Gould B."/>
            <person name="Lipzen A."/>
            <person name="Macqueen A."/>
            <person name="Palacio-Mejia J."/>
            <person name="Plott C."/>
            <person name="Shakirov E."/>
            <person name="Shu S."/>
            <person name="Yoshinaga Y."/>
            <person name="Zane M."/>
            <person name="Rokhsar D."/>
            <person name="Grimwood J."/>
            <person name="Schmutz J."/>
            <person name="Juenger T."/>
        </authorList>
    </citation>
    <scope>NUCLEOTIDE SEQUENCE [LARGE SCALE GENOMIC DNA]</scope>
    <source>
        <strain evidence="5">FIL2</strain>
    </source>
</reference>
<evidence type="ECO:0000313" key="5">
    <source>
        <dbReference type="EMBL" id="PVH48352.1"/>
    </source>
</evidence>
<accession>A0A2T8JEK3</accession>
<proteinExistence type="predicted"/>
<feature type="domain" description="CCHC-type" evidence="3">
    <location>
        <begin position="185"/>
        <end position="200"/>
    </location>
</feature>
<dbReference type="GO" id="GO:0003676">
    <property type="term" value="F:nucleic acid binding"/>
    <property type="evidence" value="ECO:0007669"/>
    <property type="project" value="InterPro"/>
</dbReference>
<dbReference type="Proteomes" id="UP000243499">
    <property type="component" value="Chromosome 4"/>
</dbReference>
<dbReference type="PANTHER" id="PTHR46565">
    <property type="entry name" value="COLD SHOCK DOMAIN PROTEIN 2"/>
    <property type="match status" value="1"/>
</dbReference>
<feature type="domain" description="CCHC-type" evidence="3">
    <location>
        <begin position="148"/>
        <end position="163"/>
    </location>
</feature>
<dbReference type="Gene3D" id="2.40.50.140">
    <property type="entry name" value="Nucleic acid-binding proteins"/>
    <property type="match status" value="1"/>
</dbReference>
<dbReference type="SMART" id="SM00343">
    <property type="entry name" value="ZnF_C2HC"/>
    <property type="match status" value="2"/>
</dbReference>
<keyword evidence="1" id="KW-0479">Metal-binding</keyword>
<dbReference type="PROSITE" id="PS00352">
    <property type="entry name" value="CSD_1"/>
    <property type="match status" value="1"/>
</dbReference>
<dbReference type="SMART" id="SM00357">
    <property type="entry name" value="CSP"/>
    <property type="match status" value="1"/>
</dbReference>
<dbReference type="InterPro" id="IPR019844">
    <property type="entry name" value="CSD_CS"/>
</dbReference>
<dbReference type="GO" id="GO:0008270">
    <property type="term" value="F:zinc ion binding"/>
    <property type="evidence" value="ECO:0007669"/>
    <property type="project" value="UniProtKB-KW"/>
</dbReference>
<protein>
    <submittedName>
        <fullName evidence="5">Uncharacterized protein</fullName>
    </submittedName>
</protein>
<evidence type="ECO:0000256" key="2">
    <source>
        <dbReference type="SAM" id="MobiDB-lite"/>
    </source>
</evidence>
<gene>
    <name evidence="5" type="ORF">PAHAL_4G314500</name>
</gene>
<dbReference type="SUPFAM" id="SSF50249">
    <property type="entry name" value="Nucleic acid-binding proteins"/>
    <property type="match status" value="1"/>
</dbReference>
<keyword evidence="1" id="KW-0862">Zinc</keyword>
<name>A0A2T8JEK3_9POAL</name>
<dbReference type="PROSITE" id="PS50158">
    <property type="entry name" value="ZF_CCHC"/>
    <property type="match status" value="2"/>
</dbReference>
<dbReference type="Gramene" id="PVH48352">
    <property type="protein sequence ID" value="PVH48352"/>
    <property type="gene ID" value="PAHAL_4G314500"/>
</dbReference>
<feature type="domain" description="CSD" evidence="4">
    <location>
        <begin position="5"/>
        <end position="71"/>
    </location>
</feature>
<dbReference type="Gene3D" id="4.10.60.10">
    <property type="entry name" value="Zinc finger, CCHC-type"/>
    <property type="match status" value="2"/>
</dbReference>
<dbReference type="PROSITE" id="PS51857">
    <property type="entry name" value="CSD_2"/>
    <property type="match status" value="1"/>
</dbReference>
<organism evidence="5">
    <name type="scientific">Panicum hallii</name>
    <dbReference type="NCBI Taxonomy" id="206008"/>
    <lineage>
        <taxon>Eukaryota</taxon>
        <taxon>Viridiplantae</taxon>
        <taxon>Streptophyta</taxon>
        <taxon>Embryophyta</taxon>
        <taxon>Tracheophyta</taxon>
        <taxon>Spermatophyta</taxon>
        <taxon>Magnoliopsida</taxon>
        <taxon>Liliopsida</taxon>
        <taxon>Poales</taxon>
        <taxon>Poaceae</taxon>
        <taxon>PACMAD clade</taxon>
        <taxon>Panicoideae</taxon>
        <taxon>Panicodae</taxon>
        <taxon>Paniceae</taxon>
        <taxon>Panicinae</taxon>
        <taxon>Panicum</taxon>
        <taxon>Panicum sect. Panicum</taxon>
    </lineage>
</organism>
<dbReference type="Pfam" id="PF00098">
    <property type="entry name" value="zf-CCHC"/>
    <property type="match status" value="2"/>
</dbReference>